<comment type="caution">
    <text evidence="2">The sequence shown here is derived from an EMBL/GenBank/DDBJ whole genome shotgun (WGS) entry which is preliminary data.</text>
</comment>
<feature type="region of interest" description="Disordered" evidence="1">
    <location>
        <begin position="29"/>
        <end position="55"/>
    </location>
</feature>
<proteinExistence type="predicted"/>
<evidence type="ECO:0000313" key="3">
    <source>
        <dbReference type="Proteomes" id="UP001465976"/>
    </source>
</evidence>
<keyword evidence="3" id="KW-1185">Reference proteome</keyword>
<dbReference type="EMBL" id="JBAHYK010000870">
    <property type="protein sequence ID" value="KAL0570803.1"/>
    <property type="molecule type" value="Genomic_DNA"/>
</dbReference>
<dbReference type="InterPro" id="IPR027417">
    <property type="entry name" value="P-loop_NTPase"/>
</dbReference>
<sequence>MIPLVKEHAYITMSASVVNSHVPGALEPNSYPDPVIADTNDTNKDDAESDTAPNPNPMILPASFLASITPILIIRHPIRMITSGMDIMLGTCGVDIDEPGIRRTCTFKWTRLLSDYYRASGNTAIVIDGDELVRNTKNQMEKLCLLLGPEVDGSAIQYEWKPKASYTAVDEKMKEDVYLRELYESTGVIVDEAGARFKSILTAIAAEHVLTGKTEATKS</sequence>
<name>A0ABR3F6Q2_9AGAR</name>
<dbReference type="SUPFAM" id="SSF52540">
    <property type="entry name" value="P-loop containing nucleoside triphosphate hydrolases"/>
    <property type="match status" value="1"/>
</dbReference>
<protein>
    <submittedName>
        <fullName evidence="2">Uncharacterized protein</fullName>
    </submittedName>
</protein>
<gene>
    <name evidence="2" type="ORF">V5O48_011154</name>
</gene>
<dbReference type="Proteomes" id="UP001465976">
    <property type="component" value="Unassembled WGS sequence"/>
</dbReference>
<accession>A0ABR3F6Q2</accession>
<reference evidence="2 3" key="1">
    <citation type="submission" date="2024-02" db="EMBL/GenBank/DDBJ databases">
        <title>A draft genome for the cacao thread blight pathogen Marasmius crinis-equi.</title>
        <authorList>
            <person name="Cohen S.P."/>
            <person name="Baruah I.K."/>
            <person name="Amoako-Attah I."/>
            <person name="Bukari Y."/>
            <person name="Meinhardt L.W."/>
            <person name="Bailey B.A."/>
        </authorList>
    </citation>
    <scope>NUCLEOTIDE SEQUENCE [LARGE SCALE GENOMIC DNA]</scope>
    <source>
        <strain evidence="2 3">GH-76</strain>
    </source>
</reference>
<evidence type="ECO:0000313" key="2">
    <source>
        <dbReference type="EMBL" id="KAL0570803.1"/>
    </source>
</evidence>
<organism evidence="2 3">
    <name type="scientific">Marasmius crinis-equi</name>
    <dbReference type="NCBI Taxonomy" id="585013"/>
    <lineage>
        <taxon>Eukaryota</taxon>
        <taxon>Fungi</taxon>
        <taxon>Dikarya</taxon>
        <taxon>Basidiomycota</taxon>
        <taxon>Agaricomycotina</taxon>
        <taxon>Agaricomycetes</taxon>
        <taxon>Agaricomycetidae</taxon>
        <taxon>Agaricales</taxon>
        <taxon>Marasmiineae</taxon>
        <taxon>Marasmiaceae</taxon>
        <taxon>Marasmius</taxon>
    </lineage>
</organism>
<evidence type="ECO:0000256" key="1">
    <source>
        <dbReference type="SAM" id="MobiDB-lite"/>
    </source>
</evidence>